<reference evidence="4" key="1">
    <citation type="submission" date="2021-01" db="EMBL/GenBank/DDBJ databases">
        <authorList>
            <person name="Corre E."/>
            <person name="Pelletier E."/>
            <person name="Niang G."/>
            <person name="Scheremetjew M."/>
            <person name="Finn R."/>
            <person name="Kale V."/>
            <person name="Holt S."/>
            <person name="Cochrane G."/>
            <person name="Meng A."/>
            <person name="Brown T."/>
            <person name="Cohen L."/>
        </authorList>
    </citation>
    <scope>NUCLEOTIDE SEQUENCE</scope>
</reference>
<dbReference type="InterPro" id="IPR036291">
    <property type="entry name" value="NAD(P)-bd_dom_sf"/>
</dbReference>
<dbReference type="CDD" id="cd08291">
    <property type="entry name" value="ETR_like_1"/>
    <property type="match status" value="1"/>
</dbReference>
<feature type="domain" description="Enoyl reductase (ER)" evidence="3">
    <location>
        <begin position="13"/>
        <end position="364"/>
    </location>
</feature>
<sequence length="375" mass="40062">MPLQLRTLIQPEGQLELSLAEVPLVEPKPDEIVVRVDAAPINPSDLALVFGPADVSTLRRSDQSAQADIPASAMKFVAGRVSQSLPCGNEGAGLVVKAGSSPEAQALLGKMVGIVGGATYGQYRTLRSGMCLAFPEGVTAADAASWFVNPMTALGMVETMRNGGHKALVHTAAASNLGQMLIKICLQDGIELVNIVRRQQQADLLKSIGAKHVVSSESPSFLSDLTEALVATGATIAFDAIGGGKLAGQILSCMEMAATKNATEYSRYGSDVHKQVYIYGGLDRSPTTLNRTFGLNWSLGGWLLTPFLQNAGPEVRQRLRARVAAEIKTTFASTYTKRITLNEFFDVDVVREVSKMATGEKFLLEPNKDIQPSKL</sequence>
<proteinExistence type="predicted"/>
<dbReference type="InterPro" id="IPR011032">
    <property type="entry name" value="GroES-like_sf"/>
</dbReference>
<keyword evidence="1" id="KW-0521">NADP</keyword>
<name>A0A7S1AGM9_NOCSC</name>
<dbReference type="InterPro" id="IPR020843">
    <property type="entry name" value="ER"/>
</dbReference>
<dbReference type="PANTHER" id="PTHR48106:SF18">
    <property type="entry name" value="QUINONE OXIDOREDUCTASE PIG3"/>
    <property type="match status" value="1"/>
</dbReference>
<dbReference type="GO" id="GO:0016651">
    <property type="term" value="F:oxidoreductase activity, acting on NAD(P)H"/>
    <property type="evidence" value="ECO:0007669"/>
    <property type="project" value="TreeGrafter"/>
</dbReference>
<dbReference type="Gene3D" id="3.90.180.10">
    <property type="entry name" value="Medium-chain alcohol dehydrogenases, catalytic domain"/>
    <property type="match status" value="1"/>
</dbReference>
<evidence type="ECO:0000259" key="3">
    <source>
        <dbReference type="SMART" id="SM00829"/>
    </source>
</evidence>
<accession>A0A7S1AGM9</accession>
<dbReference type="SUPFAM" id="SSF51735">
    <property type="entry name" value="NAD(P)-binding Rossmann-fold domains"/>
    <property type="match status" value="1"/>
</dbReference>
<dbReference type="AlphaFoldDB" id="A0A7S1AGM9"/>
<gene>
    <name evidence="4" type="ORF">NSCI0253_LOCUS27996</name>
</gene>
<evidence type="ECO:0000256" key="2">
    <source>
        <dbReference type="ARBA" id="ARBA00023002"/>
    </source>
</evidence>
<dbReference type="GO" id="GO:0070402">
    <property type="term" value="F:NADPH binding"/>
    <property type="evidence" value="ECO:0007669"/>
    <property type="project" value="TreeGrafter"/>
</dbReference>
<protein>
    <recommendedName>
        <fullName evidence="3">Enoyl reductase (ER) domain-containing protein</fullName>
    </recommendedName>
</protein>
<evidence type="ECO:0000256" key="1">
    <source>
        <dbReference type="ARBA" id="ARBA00022857"/>
    </source>
</evidence>
<dbReference type="PANTHER" id="PTHR48106">
    <property type="entry name" value="QUINONE OXIDOREDUCTASE PIG3-RELATED"/>
    <property type="match status" value="1"/>
</dbReference>
<dbReference type="SMART" id="SM00829">
    <property type="entry name" value="PKS_ER"/>
    <property type="match status" value="1"/>
</dbReference>
<dbReference type="Gene3D" id="3.40.50.720">
    <property type="entry name" value="NAD(P)-binding Rossmann-like Domain"/>
    <property type="match status" value="1"/>
</dbReference>
<dbReference type="EMBL" id="HBFQ01039467">
    <property type="protein sequence ID" value="CAD8853645.1"/>
    <property type="molecule type" value="Transcribed_RNA"/>
</dbReference>
<evidence type="ECO:0000313" key="4">
    <source>
        <dbReference type="EMBL" id="CAD8853645.1"/>
    </source>
</evidence>
<keyword evidence="2" id="KW-0560">Oxidoreductase</keyword>
<organism evidence="4">
    <name type="scientific">Noctiluca scintillans</name>
    <name type="common">Sea sparkle</name>
    <name type="synonym">Red tide dinoflagellate</name>
    <dbReference type="NCBI Taxonomy" id="2966"/>
    <lineage>
        <taxon>Eukaryota</taxon>
        <taxon>Sar</taxon>
        <taxon>Alveolata</taxon>
        <taxon>Dinophyceae</taxon>
        <taxon>Noctilucales</taxon>
        <taxon>Noctilucaceae</taxon>
        <taxon>Noctiluca</taxon>
    </lineage>
</organism>
<dbReference type="SUPFAM" id="SSF50129">
    <property type="entry name" value="GroES-like"/>
    <property type="match status" value="1"/>
</dbReference>